<protein>
    <recommendedName>
        <fullName evidence="4">YEATS domain-containing protein</fullName>
    </recommendedName>
</protein>
<keyword evidence="6" id="KW-1185">Reference proteome</keyword>
<proteinExistence type="predicted"/>
<feature type="region of interest" description="Disordered" evidence="3">
    <location>
        <begin position="362"/>
        <end position="386"/>
    </location>
</feature>
<feature type="region of interest" description="Disordered" evidence="3">
    <location>
        <begin position="116"/>
        <end position="154"/>
    </location>
</feature>
<evidence type="ECO:0000256" key="3">
    <source>
        <dbReference type="SAM" id="MobiDB-lite"/>
    </source>
</evidence>
<dbReference type="InterPro" id="IPR058706">
    <property type="entry name" value="zf-C2H2_AHC1-like"/>
</dbReference>
<accession>A0A4S4LVI4</accession>
<evidence type="ECO:0000256" key="1">
    <source>
        <dbReference type="ARBA" id="ARBA00023242"/>
    </source>
</evidence>
<dbReference type="Pfam" id="PF25909">
    <property type="entry name" value="zf-C2H2_AHC1"/>
    <property type="match status" value="1"/>
</dbReference>
<organism evidence="5 6">
    <name type="scientific">Bondarzewia mesenterica</name>
    <dbReference type="NCBI Taxonomy" id="1095465"/>
    <lineage>
        <taxon>Eukaryota</taxon>
        <taxon>Fungi</taxon>
        <taxon>Dikarya</taxon>
        <taxon>Basidiomycota</taxon>
        <taxon>Agaricomycotina</taxon>
        <taxon>Agaricomycetes</taxon>
        <taxon>Russulales</taxon>
        <taxon>Bondarzewiaceae</taxon>
        <taxon>Bondarzewia</taxon>
    </lineage>
</organism>
<evidence type="ECO:0000313" key="5">
    <source>
        <dbReference type="EMBL" id="THH16539.1"/>
    </source>
</evidence>
<evidence type="ECO:0000256" key="2">
    <source>
        <dbReference type="PROSITE-ProRule" id="PRU00376"/>
    </source>
</evidence>
<dbReference type="Gene3D" id="2.60.40.1970">
    <property type="entry name" value="YEATS domain"/>
    <property type="match status" value="1"/>
</dbReference>
<dbReference type="EMBL" id="SGPL01000153">
    <property type="protein sequence ID" value="THH16539.1"/>
    <property type="molecule type" value="Genomic_DNA"/>
</dbReference>
<gene>
    <name evidence="5" type="ORF">EW146_g4119</name>
</gene>
<feature type="domain" description="YEATS" evidence="4">
    <location>
        <begin position="401"/>
        <end position="550"/>
    </location>
</feature>
<comment type="caution">
    <text evidence="5">The sequence shown here is derived from an EMBL/GenBank/DDBJ whole genome shotgun (WGS) entry which is preliminary data.</text>
</comment>
<dbReference type="InterPro" id="IPR055129">
    <property type="entry name" value="YEATS_dom"/>
</dbReference>
<reference evidence="5 6" key="1">
    <citation type="submission" date="2019-02" db="EMBL/GenBank/DDBJ databases">
        <title>Genome sequencing of the rare red list fungi Bondarzewia mesenterica.</title>
        <authorList>
            <person name="Buettner E."/>
            <person name="Kellner H."/>
        </authorList>
    </citation>
    <scope>NUCLEOTIDE SEQUENCE [LARGE SCALE GENOMIC DNA]</scope>
    <source>
        <strain evidence="5 6">DSM 108281</strain>
    </source>
</reference>
<sequence>MSSPPDGQGEQHVRKKRKISDRKTSSFDGGDNYAAHRQVILEELDLELDIRRRLHDAIESRITWALLLQESLEKQFYHDQETVQIQREDAFHNAAIEALEVIEAPCIPFLSREQPRLTPPAPPISTSVHPTHPHTLPSGSDSRPHARHTRQRPLTNLVRPVQSGGTKLLFLRNTNTVPPTLAKLACLDCSRTDFPSVQGLLNHCRLRHARDFGSHDECIRNCAVQVPDDEQEWVQRNGIELAEASLPSLRSLFEIAVAGRGTEAMFARNEVEREKVQSEEIVGATDGGASPGVKRSTHLSRTLGHHIDTPALAPFLGRTPRRRGINIQDEDGIADIFEVVGDIRSTAKPRWRMPYTHRSKARAALDAVPPEAGESDETSRVASSLESAVPRPLLETAKASAGSRFHVIARVTVSDHSLWLPPNRRTPALQEHTHSWMLSVGSPSYHHAACQSLHISAFLAKMRVTCLTDPPPSTLADPIIVTSPPFAVASTTDRPFLARLTLTLVGSQNPPMEIEHWVELDSLKSTNPVLGDEQVLDAELDRHTELLPVTASERAGGGDRVTLLMPSHSGVISREKTFPQLPSGLRRGSGIARVAFSGDRASPLSADAKSRNPPQVPYRLMSSPAQFRGLVPGRRKAIEWGRARALREAYEEHVQTSSTPGAEGLIPLTTGDVFCWLEDEGLFVRPARPQTETECANAEKDPGLSSGRTASTILDAFCPACGLALVAHAPSVKQETRQFCSVLSSDLSSDTSLRLPVVNISSIIDSIPPRAPVTSSSGVGPVVTTISRFARVLLDSADPRLMEAVRSLVDPLELSCFRSRRQSFCAPTLPSAPIGSEEDATVAPLALLSLVLRVFARRLVGGAVAALQRDIASGRAGGRGKERRVRTVLAPAHVAREVHARSGGASREGYQSLFFSVAELGSSIGPRTHPWVLSKQVIMDTRQSACVPGTVVKVEDEEG</sequence>
<dbReference type="InterPro" id="IPR038704">
    <property type="entry name" value="YEAST_sf"/>
</dbReference>
<dbReference type="Pfam" id="PF22951">
    <property type="entry name" value="3HBD"/>
    <property type="match status" value="1"/>
</dbReference>
<feature type="region of interest" description="Disordered" evidence="3">
    <location>
        <begin position="1"/>
        <end position="31"/>
    </location>
</feature>
<evidence type="ECO:0000259" key="4">
    <source>
        <dbReference type="PROSITE" id="PS51037"/>
    </source>
</evidence>
<dbReference type="GO" id="GO:0005634">
    <property type="term" value="C:nucleus"/>
    <property type="evidence" value="ECO:0007669"/>
    <property type="project" value="UniProtKB-SubCell"/>
</dbReference>
<dbReference type="AlphaFoldDB" id="A0A4S4LVI4"/>
<name>A0A4S4LVI4_9AGAM</name>
<dbReference type="OrthoDB" id="1741717at2759"/>
<dbReference type="Proteomes" id="UP000310158">
    <property type="component" value="Unassembled WGS sequence"/>
</dbReference>
<dbReference type="InterPro" id="IPR055127">
    <property type="entry name" value="YEATS2_3HBD"/>
</dbReference>
<keyword evidence="1 2" id="KW-0539">Nucleus</keyword>
<evidence type="ECO:0000313" key="6">
    <source>
        <dbReference type="Proteomes" id="UP000310158"/>
    </source>
</evidence>
<comment type="subcellular location">
    <subcellularLocation>
        <location evidence="2">Nucleus</location>
    </subcellularLocation>
</comment>
<dbReference type="PROSITE" id="PS51037">
    <property type="entry name" value="YEATS"/>
    <property type="match status" value="1"/>
</dbReference>